<dbReference type="EC" id="2.7.7.19" evidence="3"/>
<evidence type="ECO:0000256" key="2">
    <source>
        <dbReference type="ARBA" id="ARBA00010912"/>
    </source>
</evidence>
<evidence type="ECO:0000259" key="13">
    <source>
        <dbReference type="Pfam" id="PF04928"/>
    </source>
</evidence>
<evidence type="ECO:0000313" key="14">
    <source>
        <dbReference type="EMBL" id="KAK0643525.1"/>
    </source>
</evidence>
<comment type="similarity">
    <text evidence="2">Belongs to the poly(A) polymerase family.</text>
</comment>
<feature type="region of interest" description="Disordered" evidence="9">
    <location>
        <begin position="1"/>
        <end position="23"/>
    </location>
</feature>
<accession>A0AA39Y181</accession>
<dbReference type="SUPFAM" id="SSF81301">
    <property type="entry name" value="Nucleotidyltransferase"/>
    <property type="match status" value="1"/>
</dbReference>
<gene>
    <name evidence="14" type="ORF">B0T16DRAFT_416110</name>
</gene>
<dbReference type="SUPFAM" id="SSF55003">
    <property type="entry name" value="PAP/Archaeal CCA-adding enzyme, C-terminal domain"/>
    <property type="match status" value="1"/>
</dbReference>
<dbReference type="InterPro" id="IPR011068">
    <property type="entry name" value="NuclTrfase_I-like_C"/>
</dbReference>
<feature type="domain" description="MJ1316 RNA cyclic group end recognition" evidence="12">
    <location>
        <begin position="1124"/>
        <end position="1194"/>
    </location>
</feature>
<evidence type="ECO:0000313" key="15">
    <source>
        <dbReference type="Proteomes" id="UP001174936"/>
    </source>
</evidence>
<dbReference type="InterPro" id="IPR043519">
    <property type="entry name" value="NT_sf"/>
</dbReference>
<keyword evidence="4" id="KW-0507">mRNA processing</keyword>
<feature type="region of interest" description="Disordered" evidence="9">
    <location>
        <begin position="1050"/>
        <end position="1076"/>
    </location>
</feature>
<evidence type="ECO:0000256" key="7">
    <source>
        <dbReference type="ARBA" id="ARBA00022840"/>
    </source>
</evidence>
<keyword evidence="5" id="KW-0808">Transferase</keyword>
<dbReference type="GO" id="GO:0003723">
    <property type="term" value="F:RNA binding"/>
    <property type="evidence" value="ECO:0007669"/>
    <property type="project" value="InterPro"/>
</dbReference>
<dbReference type="EMBL" id="JAULSV010000005">
    <property type="protein sequence ID" value="KAK0643525.1"/>
    <property type="molecule type" value="Genomic_DNA"/>
</dbReference>
<dbReference type="InterPro" id="IPR005135">
    <property type="entry name" value="Endo/exonuclease/phosphatase"/>
</dbReference>
<dbReference type="SUPFAM" id="SSF55144">
    <property type="entry name" value="LigT-like"/>
    <property type="match status" value="1"/>
</dbReference>
<evidence type="ECO:0000256" key="3">
    <source>
        <dbReference type="ARBA" id="ARBA00012388"/>
    </source>
</evidence>
<dbReference type="InterPro" id="IPR009097">
    <property type="entry name" value="Cyclic_Pdiesterase"/>
</dbReference>
<keyword evidence="7" id="KW-0067">ATP-binding</keyword>
<dbReference type="Gene3D" id="3.90.1140.10">
    <property type="entry name" value="Cyclic phosphodiesterase"/>
    <property type="match status" value="1"/>
</dbReference>
<feature type="domain" description="Endonuclease/exonuclease/phosphatase" evidence="11">
    <location>
        <begin position="304"/>
        <end position="449"/>
    </location>
</feature>
<dbReference type="SUPFAM" id="SSF81631">
    <property type="entry name" value="PAP/OAS1 substrate-binding domain"/>
    <property type="match status" value="1"/>
</dbReference>
<dbReference type="Pfam" id="PF04928">
    <property type="entry name" value="PAP_central"/>
    <property type="match status" value="1"/>
</dbReference>
<name>A0AA39Y181_9PEZI</name>
<evidence type="ECO:0000256" key="8">
    <source>
        <dbReference type="ARBA" id="ARBA00023242"/>
    </source>
</evidence>
<reference evidence="14" key="1">
    <citation type="submission" date="2023-06" db="EMBL/GenBank/DDBJ databases">
        <title>Genome-scale phylogeny and comparative genomics of the fungal order Sordariales.</title>
        <authorList>
            <consortium name="Lawrence Berkeley National Laboratory"/>
            <person name="Hensen N."/>
            <person name="Bonometti L."/>
            <person name="Westerberg I."/>
            <person name="Brannstrom I.O."/>
            <person name="Guillou S."/>
            <person name="Cros-Aarteil S."/>
            <person name="Calhoun S."/>
            <person name="Haridas S."/>
            <person name="Kuo A."/>
            <person name="Mondo S."/>
            <person name="Pangilinan J."/>
            <person name="Riley R."/>
            <person name="Labutti K."/>
            <person name="Andreopoulos B."/>
            <person name="Lipzen A."/>
            <person name="Chen C."/>
            <person name="Yanf M."/>
            <person name="Daum C."/>
            <person name="Ng V."/>
            <person name="Clum A."/>
            <person name="Steindorff A."/>
            <person name="Ohm R."/>
            <person name="Martin F."/>
            <person name="Silar P."/>
            <person name="Natvig D."/>
            <person name="Lalanne C."/>
            <person name="Gautier V."/>
            <person name="Ament-Velasquez S.L."/>
            <person name="Kruys A."/>
            <person name="Hutchinson M.I."/>
            <person name="Powell A.J."/>
            <person name="Barry K."/>
            <person name="Miller A.N."/>
            <person name="Grigoriev I.V."/>
            <person name="Debuchy R."/>
            <person name="Gladieux P."/>
            <person name="Thoren M.H."/>
            <person name="Johannesson H."/>
        </authorList>
    </citation>
    <scope>NUCLEOTIDE SEQUENCE</scope>
    <source>
        <strain evidence="14">SMH2532-1</strain>
    </source>
</reference>
<dbReference type="Gene3D" id="1.10.1410.10">
    <property type="match status" value="1"/>
</dbReference>
<keyword evidence="14" id="KW-0436">Ligase</keyword>
<dbReference type="GO" id="GO:0016874">
    <property type="term" value="F:ligase activity"/>
    <property type="evidence" value="ECO:0007669"/>
    <property type="project" value="UniProtKB-KW"/>
</dbReference>
<feature type="domain" description="Polymerase nucleotidyl transferase" evidence="10">
    <location>
        <begin position="635"/>
        <end position="667"/>
    </location>
</feature>
<dbReference type="Proteomes" id="UP001174936">
    <property type="component" value="Unassembled WGS sequence"/>
</dbReference>
<dbReference type="GO" id="GO:0005524">
    <property type="term" value="F:ATP binding"/>
    <property type="evidence" value="ECO:0007669"/>
    <property type="project" value="UniProtKB-KW"/>
</dbReference>
<dbReference type="InterPro" id="IPR036691">
    <property type="entry name" value="Endo/exonu/phosph_ase_sf"/>
</dbReference>
<dbReference type="Pfam" id="PF01909">
    <property type="entry name" value="NTP_transf_2"/>
    <property type="match status" value="1"/>
</dbReference>
<dbReference type="Gene3D" id="3.30.460.10">
    <property type="entry name" value="Beta Polymerase, domain 2"/>
    <property type="match status" value="1"/>
</dbReference>
<comment type="caution">
    <text evidence="14">The sequence shown here is derived from an EMBL/GenBank/DDBJ whole genome shotgun (WGS) entry which is preliminary data.</text>
</comment>
<evidence type="ECO:0000256" key="5">
    <source>
        <dbReference type="ARBA" id="ARBA00022679"/>
    </source>
</evidence>
<dbReference type="PANTHER" id="PTHR10682:SF23">
    <property type="entry name" value="POLYNUCLEOTIDE ADENYLYLTRANSFERASE"/>
    <property type="match status" value="1"/>
</dbReference>
<dbReference type="InterPro" id="IPR007012">
    <property type="entry name" value="PolA_pol_cen_dom"/>
</dbReference>
<dbReference type="Gene3D" id="3.60.10.10">
    <property type="entry name" value="Endonuclease/exonuclease/phosphatase"/>
    <property type="match status" value="1"/>
</dbReference>
<keyword evidence="6" id="KW-0547">Nucleotide-binding</keyword>
<dbReference type="GO" id="GO:0006397">
    <property type="term" value="P:mRNA processing"/>
    <property type="evidence" value="ECO:0007669"/>
    <property type="project" value="UniProtKB-KW"/>
</dbReference>
<dbReference type="GO" id="GO:1990817">
    <property type="term" value="F:poly(A) RNA polymerase activity"/>
    <property type="evidence" value="ECO:0007669"/>
    <property type="project" value="UniProtKB-EC"/>
</dbReference>
<feature type="compositionally biased region" description="Basic residues" evidence="9">
    <location>
        <begin position="1096"/>
        <end position="1105"/>
    </location>
</feature>
<dbReference type="Pfam" id="PF04457">
    <property type="entry name" value="MJ1316"/>
    <property type="match status" value="1"/>
</dbReference>
<evidence type="ECO:0000256" key="4">
    <source>
        <dbReference type="ARBA" id="ARBA00022664"/>
    </source>
</evidence>
<sequence>MATTEAPTPSQQPEGPTSISIPTTSHDTALCIIPPKHLWPPIDRLRSLYDKAYEKWPPHVNLIYPFVRPDLLPSAAQRIGESLQTEPEEPLRVSLANTGVFPHKHDNTIYLHDSSAQTASRLEALRHRILRALGGSASGRPFQMHMTVAQTEDVHADMHKFLVDKVSLVPTVEWDVDRLCLLVRERVQLGEGTTTSRMRAWGTISLSSGDVEAVERPLGFYPEASCNTIEDVDPLQTTPTHVFDDETAAWVPFHPTPDLDEEDEPPTTLSIASYNLLAPFTHPPSTTRYPLLLSTLLSPAATSSILLLQEVTDPLLSHLLSLPAIREAYPYTSHPPPSQSDISPLPSHLNTILLSRFPFSWSYLPLTRKHKSALVATFPTLGSGLVVASVHLTCGLTDGSTAAKKADVARVVRYLETHHAGKPWVVAGDFNVSTSRYTIDAALERKAISKESVGYLEGIEAQLQEAGLEDAWVASREFRVGSEEDEEALPGEEGATYDPVVNEVAAEIVGSGYGMRPQRYDRVYVKGDGEWSVTGFNMFGKEKGRVGDAESYASDHWGVRCELEAGKEVSISEEISGLVVPVEMAEAPEGLGSVEEALRGMGVFPTEEDAARRKEAIQLLKGVLLETETNRATPTVVVVPVGSYALGVWTAASDIDVLCIGPFSANTFFALATQRIRKAAAHVRIIRRVKANTGTMLELEVLGIKMDLQYCPATTIAEQYPQVLREPPTSPVWSLSAPTLSKLKALRDVDYLLRSLHSSLPTFRLAHRFVKTWARSRGIYSARFGFLGSIQISLLLARVIKLLPGPGPIPLPTLLTTFFTHYATFPWATHLVFDPLFHTTRLPYTRTSREPLAILGYFPPALNTCSAASAPSTRAIASEFTLAASQIATLSLSSWTDLLRPSGSTAFLSAFPTYIRLDVQYWGVSPSRGRRFIGWLESRCVLLLVDVNRRAQGLHARMWPARFVVSDNDTREGEDEDEEGRDYRGCYLVGLEKINTGMTKDETKAALGGLRSALSRFEEMMRGDEKYFDARSCWLAGEIVSRSDLGSDNLQVDEREWGEYTAGEDEDEEDDDEEDEEAVDALGMDELDISDSAQAAKKKSKKQLRKEKEQKQEEAYKLETGKKFRTAADVMNRIRWDPEMESSDFLVGYEDRFVGAREKALDAWKTEQTDEEFIPQHRILYFKRKSDGEVVWERRTRRDEIFGSGL</sequence>
<evidence type="ECO:0000256" key="1">
    <source>
        <dbReference type="ARBA" id="ARBA00004123"/>
    </source>
</evidence>
<dbReference type="SUPFAM" id="SSF56219">
    <property type="entry name" value="DNase I-like"/>
    <property type="match status" value="1"/>
</dbReference>
<evidence type="ECO:0000259" key="12">
    <source>
        <dbReference type="Pfam" id="PF04457"/>
    </source>
</evidence>
<dbReference type="Pfam" id="PF03372">
    <property type="entry name" value="Exo_endo_phos"/>
    <property type="match status" value="1"/>
</dbReference>
<feature type="compositionally biased region" description="Acidic residues" evidence="9">
    <location>
        <begin position="1062"/>
        <end position="1076"/>
    </location>
</feature>
<dbReference type="PANTHER" id="PTHR10682">
    <property type="entry name" value="POLY A POLYMERASE"/>
    <property type="match status" value="1"/>
</dbReference>
<dbReference type="InterPro" id="IPR040459">
    <property type="entry name" value="MJ1316"/>
</dbReference>
<dbReference type="GO" id="GO:0031123">
    <property type="term" value="P:RNA 3'-end processing"/>
    <property type="evidence" value="ECO:0007669"/>
    <property type="project" value="InterPro"/>
</dbReference>
<feature type="domain" description="Poly(A) polymerase central" evidence="13">
    <location>
        <begin position="762"/>
        <end position="835"/>
    </location>
</feature>
<dbReference type="GO" id="GO:0005634">
    <property type="term" value="C:nucleus"/>
    <property type="evidence" value="ECO:0007669"/>
    <property type="project" value="UniProtKB-SubCell"/>
</dbReference>
<feature type="region of interest" description="Disordered" evidence="9">
    <location>
        <begin position="1093"/>
        <end position="1114"/>
    </location>
</feature>
<evidence type="ECO:0000256" key="6">
    <source>
        <dbReference type="ARBA" id="ARBA00022741"/>
    </source>
</evidence>
<comment type="subcellular location">
    <subcellularLocation>
        <location evidence="1">Nucleus</location>
    </subcellularLocation>
</comment>
<dbReference type="Pfam" id="PF13563">
    <property type="entry name" value="2_5_RNA_ligase2"/>
    <property type="match status" value="1"/>
</dbReference>
<protein>
    <recommendedName>
        <fullName evidence="3">polynucleotide adenylyltransferase</fullName>
        <ecNumber evidence="3">2.7.7.19</ecNumber>
    </recommendedName>
</protein>
<evidence type="ECO:0000259" key="11">
    <source>
        <dbReference type="Pfam" id="PF03372"/>
    </source>
</evidence>
<evidence type="ECO:0000259" key="10">
    <source>
        <dbReference type="Pfam" id="PF01909"/>
    </source>
</evidence>
<dbReference type="InterPro" id="IPR002934">
    <property type="entry name" value="Polymerase_NTP_transf_dom"/>
</dbReference>
<evidence type="ECO:0000256" key="9">
    <source>
        <dbReference type="SAM" id="MobiDB-lite"/>
    </source>
</evidence>
<dbReference type="AlphaFoldDB" id="A0AA39Y181"/>
<organism evidence="14 15">
    <name type="scientific">Cercophora newfieldiana</name>
    <dbReference type="NCBI Taxonomy" id="92897"/>
    <lineage>
        <taxon>Eukaryota</taxon>
        <taxon>Fungi</taxon>
        <taxon>Dikarya</taxon>
        <taxon>Ascomycota</taxon>
        <taxon>Pezizomycotina</taxon>
        <taxon>Sordariomycetes</taxon>
        <taxon>Sordariomycetidae</taxon>
        <taxon>Sordariales</taxon>
        <taxon>Lasiosphaeriaceae</taxon>
        <taxon>Cercophora</taxon>
    </lineage>
</organism>
<keyword evidence="15" id="KW-1185">Reference proteome</keyword>
<proteinExistence type="inferred from homology"/>
<keyword evidence="8" id="KW-0539">Nucleus</keyword>